<feature type="coiled-coil region" evidence="6">
    <location>
        <begin position="761"/>
        <end position="816"/>
    </location>
</feature>
<dbReference type="PROSITE" id="PS50067">
    <property type="entry name" value="KINESIN_MOTOR_2"/>
    <property type="match status" value="1"/>
</dbReference>
<dbReference type="InterPro" id="IPR001752">
    <property type="entry name" value="Kinesin_motor_dom"/>
</dbReference>
<evidence type="ECO:0000259" key="7">
    <source>
        <dbReference type="PROSITE" id="PS50067"/>
    </source>
</evidence>
<dbReference type="InterPro" id="IPR027417">
    <property type="entry name" value="P-loop_NTPase"/>
</dbReference>
<dbReference type="SUPFAM" id="SSF52540">
    <property type="entry name" value="P-loop containing nucleoside triphosphate hydrolases"/>
    <property type="match status" value="1"/>
</dbReference>
<dbReference type="EMBL" id="CP144690">
    <property type="protein sequence ID" value="WVY89163.1"/>
    <property type="molecule type" value="Genomic_DNA"/>
</dbReference>
<dbReference type="Gene3D" id="3.40.850.10">
    <property type="entry name" value="Kinesin motor domain"/>
    <property type="match status" value="1"/>
</dbReference>
<dbReference type="GO" id="GO:0005524">
    <property type="term" value="F:ATP binding"/>
    <property type="evidence" value="ECO:0007669"/>
    <property type="project" value="UniProtKB-KW"/>
</dbReference>
<dbReference type="PANTHER" id="PTHR47968">
    <property type="entry name" value="CENTROMERE PROTEIN E"/>
    <property type="match status" value="1"/>
</dbReference>
<reference evidence="8 9" key="1">
    <citation type="journal article" date="2023" name="Life. Sci Alliance">
        <title>Evolutionary insights into 3D genome organization and epigenetic landscape of Vigna mungo.</title>
        <authorList>
            <person name="Junaid A."/>
            <person name="Singh B."/>
            <person name="Bhatia S."/>
        </authorList>
    </citation>
    <scope>NUCLEOTIDE SEQUENCE [LARGE SCALE GENOMIC DNA]</scope>
    <source>
        <strain evidence="8">Urdbean</strain>
    </source>
</reference>
<feature type="coiled-coil region" evidence="6">
    <location>
        <begin position="506"/>
        <end position="565"/>
    </location>
</feature>
<dbReference type="Proteomes" id="UP001374535">
    <property type="component" value="Chromosome 11"/>
</dbReference>
<evidence type="ECO:0000256" key="2">
    <source>
        <dbReference type="ARBA" id="ARBA00022840"/>
    </source>
</evidence>
<name>A0AAQ3R995_VIGMU</name>
<comment type="caution">
    <text evidence="5">Lacks conserved residue(s) required for the propagation of feature annotation.</text>
</comment>
<dbReference type="InterPro" id="IPR027640">
    <property type="entry name" value="Kinesin-like_fam"/>
</dbReference>
<comment type="similarity">
    <text evidence="5">Belongs to the TRAFAC class myosin-kinesin ATPase superfamily. Kinesin family.</text>
</comment>
<dbReference type="InterPro" id="IPR036961">
    <property type="entry name" value="Kinesin_motor_dom_sf"/>
</dbReference>
<keyword evidence="4" id="KW-0505">Motor protein</keyword>
<dbReference type="PANTHER" id="PTHR47968:SF75">
    <property type="entry name" value="CENTROMERE-ASSOCIATED PROTEIN E"/>
    <property type="match status" value="1"/>
</dbReference>
<dbReference type="PRINTS" id="PR00380">
    <property type="entry name" value="KINESINHEAVY"/>
</dbReference>
<protein>
    <recommendedName>
        <fullName evidence="7">Kinesin motor domain-containing protein</fullName>
    </recommendedName>
</protein>
<organism evidence="8 9">
    <name type="scientific">Vigna mungo</name>
    <name type="common">Black gram</name>
    <name type="synonym">Phaseolus mungo</name>
    <dbReference type="NCBI Taxonomy" id="3915"/>
    <lineage>
        <taxon>Eukaryota</taxon>
        <taxon>Viridiplantae</taxon>
        <taxon>Streptophyta</taxon>
        <taxon>Embryophyta</taxon>
        <taxon>Tracheophyta</taxon>
        <taxon>Spermatophyta</taxon>
        <taxon>Magnoliopsida</taxon>
        <taxon>eudicotyledons</taxon>
        <taxon>Gunneridae</taxon>
        <taxon>Pentapetalae</taxon>
        <taxon>rosids</taxon>
        <taxon>fabids</taxon>
        <taxon>Fabales</taxon>
        <taxon>Fabaceae</taxon>
        <taxon>Papilionoideae</taxon>
        <taxon>50 kb inversion clade</taxon>
        <taxon>NPAAA clade</taxon>
        <taxon>indigoferoid/millettioid clade</taxon>
        <taxon>Phaseoleae</taxon>
        <taxon>Vigna</taxon>
    </lineage>
</organism>
<evidence type="ECO:0000256" key="1">
    <source>
        <dbReference type="ARBA" id="ARBA00022741"/>
    </source>
</evidence>
<feature type="coiled-coil region" evidence="6">
    <location>
        <begin position="231"/>
        <end position="315"/>
    </location>
</feature>
<accession>A0AAQ3R995</accession>
<dbReference type="InterPro" id="IPR019821">
    <property type="entry name" value="Kinesin_motor_CS"/>
</dbReference>
<gene>
    <name evidence="8" type="ORF">V8G54_034677</name>
</gene>
<sequence length="1094" mass="125315">MVRTHNTSQTDVDREFLLRMSYMEIYNEEINDLLAPEHRKLQIHENLERGIYVAGLREEIVASPQQVLNFMEFGESHRHIGETNMNVYSSRSHTIFRMIIESRDRSEDEESGSSCDAVRVSVLNLVDLAGSERAAKTGAEGVRLKEGSHINKSLMTLGTVIKKLSEGAESQGAHVPYRDSKLTRILQPSLGGNAKTAIICNITLAQIHTDETKSSLQFASRALRVTNCAQVNEILTDAALLKRQKKEIEDLRSKLMGSHSEHLEKEILSLRNTLLQTELERERIALELEEEKKAQAEWEKRVKEQAKKIENLSSMVLFSNRDESREHIKRDKRRDTWCIGKLSQEHPGNVYPIIQPSASTVKPVRPNRDMGPLLPFEELVNEDVYVDEPFKQKDNNKDDANKDCNLPNPCALLHITNRKKAPRKKSLPMEANKFLELQAEYESLFLKFETERTISDIQLESLRKQLIDSNSFHSKESVESVNYANNGCLIDEKNANFRESDAILVIKRLQEQIKVLEMENLSSQQSLDNVVDLVAEQNICGREKCKELYEELINAQQAARMANEQLTSTETVSNINDGNFDFPISVSMEIEEIASEIQNSKDVVQSAMFMVDDAIKSFSALCDTLHVSALIEPLRHYRITICKKNEIAEHLLHVLPLAVFKTSVYEDSADQILILNNSQNLISCLRKKIFELESEKVLLDNQVADLQKHLQESKLDAQKSQNSLMDNLEQQKFENAELISYIQTLEKDLSCLTSSTVAKDRETTRKELEKVRTKLKETESKLKIAIQEKTKIEGEKAYAEREIKQLRGQISLLERDINKRDSLAGRRRDSIVERGSKIFDPKRPKGLEQTLQDEHKKLEVLAFESETRIASLEEEITATLKEKEEVISINEGLLLELEGLTEKLNTSTTELYHLKEEIYALKQRLEESDINQENLKSSIKVLMEEKEELAMQLTDSLLEIEEERAIWSAKEKAALLAIEEHTKSNNVQITSLSTKLLEVSVQSFSTLLHYLFVSYNPPNLIWYTELVTDLGYPPMMFDSSSHPYPNLFFSHPVVEKLDDSNYLLWKKHVEHIITSHKLHRFVVNPVLPPQFLSV</sequence>
<keyword evidence="3 6" id="KW-0175">Coiled coil</keyword>
<feature type="domain" description="Kinesin motor" evidence="7">
    <location>
        <begin position="1"/>
        <end position="225"/>
    </location>
</feature>
<keyword evidence="9" id="KW-1185">Reference proteome</keyword>
<evidence type="ECO:0000256" key="3">
    <source>
        <dbReference type="ARBA" id="ARBA00023054"/>
    </source>
</evidence>
<feature type="coiled-coil region" evidence="6">
    <location>
        <begin position="932"/>
        <end position="963"/>
    </location>
</feature>
<dbReference type="GO" id="GO:0008017">
    <property type="term" value="F:microtubule binding"/>
    <property type="evidence" value="ECO:0007669"/>
    <property type="project" value="InterPro"/>
</dbReference>
<evidence type="ECO:0000256" key="6">
    <source>
        <dbReference type="SAM" id="Coils"/>
    </source>
</evidence>
<evidence type="ECO:0000313" key="8">
    <source>
        <dbReference type="EMBL" id="WVY89163.1"/>
    </source>
</evidence>
<dbReference type="Pfam" id="PF00225">
    <property type="entry name" value="Kinesin"/>
    <property type="match status" value="1"/>
</dbReference>
<dbReference type="PROSITE" id="PS00411">
    <property type="entry name" value="KINESIN_MOTOR_1"/>
    <property type="match status" value="1"/>
</dbReference>
<dbReference type="AlphaFoldDB" id="A0AAQ3R995"/>
<evidence type="ECO:0000313" key="9">
    <source>
        <dbReference type="Proteomes" id="UP001374535"/>
    </source>
</evidence>
<evidence type="ECO:0000256" key="4">
    <source>
        <dbReference type="ARBA" id="ARBA00023175"/>
    </source>
</evidence>
<dbReference type="GO" id="GO:0007018">
    <property type="term" value="P:microtubule-based movement"/>
    <property type="evidence" value="ECO:0007669"/>
    <property type="project" value="InterPro"/>
</dbReference>
<keyword evidence="1" id="KW-0547">Nucleotide-binding</keyword>
<dbReference type="SMART" id="SM00129">
    <property type="entry name" value="KISc"/>
    <property type="match status" value="1"/>
</dbReference>
<proteinExistence type="inferred from homology"/>
<keyword evidence="2" id="KW-0067">ATP-binding</keyword>
<dbReference type="GO" id="GO:0003777">
    <property type="term" value="F:microtubule motor activity"/>
    <property type="evidence" value="ECO:0007669"/>
    <property type="project" value="InterPro"/>
</dbReference>
<evidence type="ECO:0000256" key="5">
    <source>
        <dbReference type="PROSITE-ProRule" id="PRU00283"/>
    </source>
</evidence>